<dbReference type="InterPro" id="IPR036386">
    <property type="entry name" value="HscB_C_sf"/>
</dbReference>
<dbReference type="PROSITE" id="PS50076">
    <property type="entry name" value="DNAJ_2"/>
    <property type="match status" value="1"/>
</dbReference>
<name>A0ABU9CAE7_9BURK</name>
<dbReference type="InterPro" id="IPR036869">
    <property type="entry name" value="J_dom_sf"/>
</dbReference>
<dbReference type="SUPFAM" id="SSF47144">
    <property type="entry name" value="HSC20 (HSCB), C-terminal oligomerisation domain"/>
    <property type="match status" value="1"/>
</dbReference>
<dbReference type="InterPro" id="IPR004640">
    <property type="entry name" value="HscB"/>
</dbReference>
<comment type="caution">
    <text evidence="6">The sequence shown here is derived from an EMBL/GenBank/DDBJ whole genome shotgun (WGS) entry which is preliminary data.</text>
</comment>
<comment type="subunit">
    <text evidence="4">Interacts with HscA and stimulates its ATPase activity.</text>
</comment>
<dbReference type="HAMAP" id="MF_00682">
    <property type="entry name" value="HscB"/>
    <property type="match status" value="1"/>
</dbReference>
<dbReference type="Pfam" id="PF07743">
    <property type="entry name" value="HSCB_C"/>
    <property type="match status" value="1"/>
</dbReference>
<proteinExistence type="inferred from homology"/>
<reference evidence="6 7" key="1">
    <citation type="submission" date="2024-04" db="EMBL/GenBank/DDBJ databases">
        <title>Novel species of the genus Ideonella isolated from streams.</title>
        <authorList>
            <person name="Lu H."/>
        </authorList>
    </citation>
    <scope>NUCLEOTIDE SEQUENCE [LARGE SCALE GENOMIC DNA]</scope>
    <source>
        <strain evidence="6 7">LYT19W</strain>
    </source>
</reference>
<dbReference type="SMART" id="SM00271">
    <property type="entry name" value="DnaJ"/>
    <property type="match status" value="1"/>
</dbReference>
<evidence type="ECO:0000256" key="4">
    <source>
        <dbReference type="HAMAP-Rule" id="MF_00682"/>
    </source>
</evidence>
<dbReference type="NCBIfam" id="TIGR00714">
    <property type="entry name" value="hscB"/>
    <property type="match status" value="1"/>
</dbReference>
<keyword evidence="2 4" id="KW-0143">Chaperone</keyword>
<evidence type="ECO:0000313" key="6">
    <source>
        <dbReference type="EMBL" id="MEK8048185.1"/>
    </source>
</evidence>
<accession>A0ABU9CAE7</accession>
<evidence type="ECO:0000256" key="3">
    <source>
        <dbReference type="ARBA" id="ARBA00025596"/>
    </source>
</evidence>
<dbReference type="PANTHER" id="PTHR14021:SF15">
    <property type="entry name" value="IRON-SULFUR CLUSTER CO-CHAPERONE PROTEIN HSCB"/>
    <property type="match status" value="1"/>
</dbReference>
<keyword evidence="7" id="KW-1185">Reference proteome</keyword>
<evidence type="ECO:0000259" key="5">
    <source>
        <dbReference type="PROSITE" id="PS50076"/>
    </source>
</evidence>
<comment type="function">
    <text evidence="3 4">Co-chaperone involved in the maturation of iron-sulfur cluster-containing proteins. Seems to help targeting proteins to be folded toward HscA.</text>
</comment>
<protein>
    <recommendedName>
        <fullName evidence="4">Co-chaperone protein HscB homolog</fullName>
    </recommendedName>
</protein>
<evidence type="ECO:0000313" key="7">
    <source>
        <dbReference type="Proteomes" id="UP001379945"/>
    </source>
</evidence>
<comment type="similarity">
    <text evidence="1 4">Belongs to the HscB family.</text>
</comment>
<sequence>MNLQDDDFTLFGLPQQFALDRAALDARWRELQGKVHPDRFAAEGAAAQRVAMQWAVRVNEAYRRLKEPLSRGQYLCELRGASVDAESNTAMPPAFLIQQMEWREALDDARTLPAVEALDDEVSAFERQLQADLGRMLDEHNNAAAAAQQVRALMFVNRFRSDLARRLDAFET</sequence>
<dbReference type="NCBIfam" id="NF002935">
    <property type="entry name" value="PRK03578.1"/>
    <property type="match status" value="1"/>
</dbReference>
<dbReference type="InterPro" id="IPR001623">
    <property type="entry name" value="DnaJ_domain"/>
</dbReference>
<dbReference type="Gene3D" id="1.20.1280.20">
    <property type="entry name" value="HscB, C-terminal domain"/>
    <property type="match status" value="1"/>
</dbReference>
<dbReference type="PANTHER" id="PTHR14021">
    <property type="entry name" value="IRON-SULFUR CLUSTER CO-CHAPERONE PROTEIN HSCB"/>
    <property type="match status" value="1"/>
</dbReference>
<dbReference type="Gene3D" id="1.10.287.110">
    <property type="entry name" value="DnaJ domain"/>
    <property type="match status" value="1"/>
</dbReference>
<evidence type="ECO:0000256" key="2">
    <source>
        <dbReference type="ARBA" id="ARBA00023186"/>
    </source>
</evidence>
<dbReference type="SUPFAM" id="SSF46565">
    <property type="entry name" value="Chaperone J-domain"/>
    <property type="match status" value="1"/>
</dbReference>
<organism evidence="6 7">
    <name type="scientific">Ideonella margarita</name>
    <dbReference type="NCBI Taxonomy" id="2984191"/>
    <lineage>
        <taxon>Bacteria</taxon>
        <taxon>Pseudomonadati</taxon>
        <taxon>Pseudomonadota</taxon>
        <taxon>Betaproteobacteria</taxon>
        <taxon>Burkholderiales</taxon>
        <taxon>Sphaerotilaceae</taxon>
        <taxon>Ideonella</taxon>
    </lineage>
</organism>
<feature type="domain" description="J" evidence="5">
    <location>
        <begin position="6"/>
        <end position="78"/>
    </location>
</feature>
<dbReference type="Proteomes" id="UP001379945">
    <property type="component" value="Unassembled WGS sequence"/>
</dbReference>
<dbReference type="InterPro" id="IPR009073">
    <property type="entry name" value="HscB_oligo_C"/>
</dbReference>
<gene>
    <name evidence="4 6" type="primary">hscB</name>
    <name evidence="6" type="ORF">AACH00_17670</name>
</gene>
<evidence type="ECO:0000256" key="1">
    <source>
        <dbReference type="ARBA" id="ARBA00010476"/>
    </source>
</evidence>
<dbReference type="EMBL" id="JBBUTI010000014">
    <property type="protein sequence ID" value="MEK8048185.1"/>
    <property type="molecule type" value="Genomic_DNA"/>
</dbReference>
<dbReference type="RefSeq" id="WP_341400495.1">
    <property type="nucleotide sequence ID" value="NZ_JBBUTI010000014.1"/>
</dbReference>